<dbReference type="InterPro" id="IPR051058">
    <property type="entry name" value="GDSL_Est/Lipase"/>
</dbReference>
<evidence type="ECO:0000256" key="2">
    <source>
        <dbReference type="SAM" id="SignalP"/>
    </source>
</evidence>
<dbReference type="GO" id="GO:0016788">
    <property type="term" value="F:hydrolase activity, acting on ester bonds"/>
    <property type="evidence" value="ECO:0007669"/>
    <property type="project" value="InterPro"/>
</dbReference>
<accession>A0A3M7G4X7</accession>
<dbReference type="InterPro" id="IPR036514">
    <property type="entry name" value="SGNH_hydro_sf"/>
</dbReference>
<name>A0A3M7G4X7_HORWE</name>
<dbReference type="InterPro" id="IPR001087">
    <property type="entry name" value="GDSL"/>
</dbReference>
<feature type="signal peptide" evidence="2">
    <location>
        <begin position="1"/>
        <end position="15"/>
    </location>
</feature>
<dbReference type="VEuPathDB" id="FungiDB:BTJ68_14846"/>
<dbReference type="PANTHER" id="PTHR45648">
    <property type="entry name" value="GDSL LIPASE/ACYLHYDROLASE FAMILY PROTEIN (AFU_ORTHOLOGUE AFUA_4G14700)"/>
    <property type="match status" value="1"/>
</dbReference>
<evidence type="ECO:0000256" key="1">
    <source>
        <dbReference type="ARBA" id="ARBA00022801"/>
    </source>
</evidence>
<dbReference type="Proteomes" id="UP000268823">
    <property type="component" value="Unassembled WGS sequence"/>
</dbReference>
<comment type="caution">
    <text evidence="3">The sequence shown here is derived from an EMBL/GenBank/DDBJ whole genome shotgun (WGS) entry which is preliminary data.</text>
</comment>
<keyword evidence="2" id="KW-0732">Signal</keyword>
<keyword evidence="1" id="KW-0378">Hydrolase</keyword>
<reference evidence="3 4" key="1">
    <citation type="journal article" date="2018" name="BMC Genomics">
        <title>Genomic evidence for intraspecific hybridization in a clonal and extremely halotolerant yeast.</title>
        <authorList>
            <person name="Gostincar C."/>
            <person name="Stajich J.E."/>
            <person name="Zupancic J."/>
            <person name="Zalar P."/>
            <person name="Gunde-Cimerman N."/>
        </authorList>
    </citation>
    <scope>NUCLEOTIDE SEQUENCE [LARGE SCALE GENOMIC DNA]</scope>
    <source>
        <strain evidence="3 4">EXF-2788</strain>
    </source>
</reference>
<sequence>MKVLLLLPLASSAFGGPIQHSLHHFKYHFAFGDSYTDVGFNITTGPYPNPSNYEGNPDPPGKSSAYALNWAQDISAEYNKSLIYLYDFAHSGAIVNSSLISPYQSVNNTFTAQVDNQFLPYLTGENRIVNWHSSDSLFTVFFGINDIDRALGGDYPFLTDWDERLPLIQDSYWAYVEKLYNAGARNFAFLNLPTYWLSPGVINRGNATVVDIARHRNLLWNRELFKRFENFRCTHRTAFAKLVDVYGLWERMYANPAAYGLSNGHENQSHGVRFKLLSASERVPVDQLATSNLDSASLPSEIGA</sequence>
<protein>
    <recommendedName>
        <fullName evidence="5">SGNH hydrolase-type esterase domain-containing protein</fullName>
    </recommendedName>
</protein>
<evidence type="ECO:0000313" key="3">
    <source>
        <dbReference type="EMBL" id="RMY96180.1"/>
    </source>
</evidence>
<dbReference type="OrthoDB" id="1600564at2759"/>
<dbReference type="Gene3D" id="3.40.50.1110">
    <property type="entry name" value="SGNH hydrolase"/>
    <property type="match status" value="1"/>
</dbReference>
<dbReference type="SUPFAM" id="SSF52266">
    <property type="entry name" value="SGNH hydrolase"/>
    <property type="match status" value="1"/>
</dbReference>
<evidence type="ECO:0000313" key="4">
    <source>
        <dbReference type="Proteomes" id="UP000268823"/>
    </source>
</evidence>
<dbReference type="EMBL" id="QWIR01000003">
    <property type="protein sequence ID" value="RMY96180.1"/>
    <property type="molecule type" value="Genomic_DNA"/>
</dbReference>
<dbReference type="PANTHER" id="PTHR45648:SF22">
    <property type="entry name" value="GDSL LIPASE_ACYLHYDROLASE FAMILY PROTEIN (AFU_ORTHOLOGUE AFUA_4G14700)"/>
    <property type="match status" value="1"/>
</dbReference>
<dbReference type="Pfam" id="PF00657">
    <property type="entry name" value="Lipase_GDSL"/>
    <property type="match status" value="1"/>
</dbReference>
<evidence type="ECO:0008006" key="5">
    <source>
        <dbReference type="Google" id="ProtNLM"/>
    </source>
</evidence>
<feature type="chain" id="PRO_5018244506" description="SGNH hydrolase-type esterase domain-containing protein" evidence="2">
    <location>
        <begin position="16"/>
        <end position="304"/>
    </location>
</feature>
<dbReference type="AlphaFoldDB" id="A0A3M7G4X7"/>
<organism evidence="3 4">
    <name type="scientific">Hortaea werneckii</name>
    <name type="common">Black yeast</name>
    <name type="synonym">Cladosporium werneckii</name>
    <dbReference type="NCBI Taxonomy" id="91943"/>
    <lineage>
        <taxon>Eukaryota</taxon>
        <taxon>Fungi</taxon>
        <taxon>Dikarya</taxon>
        <taxon>Ascomycota</taxon>
        <taxon>Pezizomycotina</taxon>
        <taxon>Dothideomycetes</taxon>
        <taxon>Dothideomycetidae</taxon>
        <taxon>Mycosphaerellales</taxon>
        <taxon>Teratosphaeriaceae</taxon>
        <taxon>Hortaea</taxon>
    </lineage>
</organism>
<gene>
    <name evidence="3" type="ORF">D0861_00337</name>
</gene>
<proteinExistence type="predicted"/>